<keyword evidence="2" id="KW-1185">Reference proteome</keyword>
<dbReference type="OrthoDB" id="10284239at2759"/>
<protein>
    <submittedName>
        <fullName evidence="1">Uncharacterized protein</fullName>
    </submittedName>
</protein>
<reference evidence="2" key="1">
    <citation type="submission" date="2016-06" db="EMBL/GenBank/DDBJ databases">
        <title>Parallel loss of symbiosis genes in relatives of nitrogen-fixing non-legume Parasponia.</title>
        <authorList>
            <person name="Van Velzen R."/>
            <person name="Holmer R."/>
            <person name="Bu F."/>
            <person name="Rutten L."/>
            <person name="Van Zeijl A."/>
            <person name="Liu W."/>
            <person name="Santuari L."/>
            <person name="Cao Q."/>
            <person name="Sharma T."/>
            <person name="Shen D."/>
            <person name="Roswanjaya Y."/>
            <person name="Wardhani T."/>
            <person name="Kalhor M.S."/>
            <person name="Jansen J."/>
            <person name="Van den Hoogen J."/>
            <person name="Gungor B."/>
            <person name="Hartog M."/>
            <person name="Hontelez J."/>
            <person name="Verver J."/>
            <person name="Yang W.-C."/>
            <person name="Schijlen E."/>
            <person name="Repin R."/>
            <person name="Schilthuizen M."/>
            <person name="Schranz E."/>
            <person name="Heidstra R."/>
            <person name="Miyata K."/>
            <person name="Fedorova E."/>
            <person name="Kohlen W."/>
            <person name="Bisseling T."/>
            <person name="Smit S."/>
            <person name="Geurts R."/>
        </authorList>
    </citation>
    <scope>NUCLEOTIDE SEQUENCE [LARGE SCALE GENOMIC DNA]</scope>
    <source>
        <strain evidence="2">cv. RG33-2</strain>
    </source>
</reference>
<proteinExistence type="predicted"/>
<gene>
    <name evidence="1" type="ORF">TorRG33x02_163970</name>
</gene>
<evidence type="ECO:0000313" key="2">
    <source>
        <dbReference type="Proteomes" id="UP000237000"/>
    </source>
</evidence>
<name>A0A2P5EQR9_TREOI</name>
<dbReference type="EMBL" id="JXTC01000112">
    <property type="protein sequence ID" value="PON87852.1"/>
    <property type="molecule type" value="Genomic_DNA"/>
</dbReference>
<evidence type="ECO:0000313" key="1">
    <source>
        <dbReference type="EMBL" id="PON87852.1"/>
    </source>
</evidence>
<feature type="non-terminal residue" evidence="1">
    <location>
        <position position="1"/>
    </location>
</feature>
<dbReference type="AlphaFoldDB" id="A0A2P5EQR9"/>
<accession>A0A2P5EQR9</accession>
<comment type="caution">
    <text evidence="1">The sequence shown here is derived from an EMBL/GenBank/DDBJ whole genome shotgun (WGS) entry which is preliminary data.</text>
</comment>
<dbReference type="Proteomes" id="UP000237000">
    <property type="component" value="Unassembled WGS sequence"/>
</dbReference>
<dbReference type="InParanoid" id="A0A2P5EQR9"/>
<sequence length="99" mass="10898">FGERVKTFAVDDPVMRSYPNGKPAKLGEDSELNRQDLGSFMGHRQVWQERMAFRGLRKLAALPATGEAIKIGVGEGHGERNCVAFDVNDDGLVRISGPR</sequence>
<organism evidence="1 2">
    <name type="scientific">Trema orientale</name>
    <name type="common">Charcoal tree</name>
    <name type="synonym">Celtis orientalis</name>
    <dbReference type="NCBI Taxonomy" id="63057"/>
    <lineage>
        <taxon>Eukaryota</taxon>
        <taxon>Viridiplantae</taxon>
        <taxon>Streptophyta</taxon>
        <taxon>Embryophyta</taxon>
        <taxon>Tracheophyta</taxon>
        <taxon>Spermatophyta</taxon>
        <taxon>Magnoliopsida</taxon>
        <taxon>eudicotyledons</taxon>
        <taxon>Gunneridae</taxon>
        <taxon>Pentapetalae</taxon>
        <taxon>rosids</taxon>
        <taxon>fabids</taxon>
        <taxon>Rosales</taxon>
        <taxon>Cannabaceae</taxon>
        <taxon>Trema</taxon>
    </lineage>
</organism>